<dbReference type="RefSeq" id="WP_379293910.1">
    <property type="nucleotide sequence ID" value="NZ_JBHTKX010000004.1"/>
</dbReference>
<evidence type="ECO:0000313" key="2">
    <source>
        <dbReference type="Proteomes" id="UP001597169"/>
    </source>
</evidence>
<dbReference type="Proteomes" id="UP001597169">
    <property type="component" value="Unassembled WGS sequence"/>
</dbReference>
<keyword evidence="2" id="KW-1185">Reference proteome</keyword>
<evidence type="ECO:0000313" key="1">
    <source>
        <dbReference type="EMBL" id="MFD1130630.1"/>
    </source>
</evidence>
<evidence type="ECO:0008006" key="3">
    <source>
        <dbReference type="Google" id="ProtNLM"/>
    </source>
</evidence>
<accession>A0ABW3PXD6</accession>
<name>A0ABW3PXD6_9BACL</name>
<dbReference type="EMBL" id="JBHTKX010000004">
    <property type="protein sequence ID" value="MFD1130630.1"/>
    <property type="molecule type" value="Genomic_DNA"/>
</dbReference>
<gene>
    <name evidence="1" type="ORF">ACFQ3J_21025</name>
</gene>
<reference evidence="2" key="1">
    <citation type="journal article" date="2019" name="Int. J. Syst. Evol. Microbiol.">
        <title>The Global Catalogue of Microorganisms (GCM) 10K type strain sequencing project: providing services to taxonomists for standard genome sequencing and annotation.</title>
        <authorList>
            <consortium name="The Broad Institute Genomics Platform"/>
            <consortium name="The Broad Institute Genome Sequencing Center for Infectious Disease"/>
            <person name="Wu L."/>
            <person name="Ma J."/>
        </authorList>
    </citation>
    <scope>NUCLEOTIDE SEQUENCE [LARGE SCALE GENOMIC DNA]</scope>
    <source>
        <strain evidence="2">CCUG 53519</strain>
    </source>
</reference>
<sequence>MRYIHTDYQRFQMPVYCNHIDPETGESIPGGMMPRQCTVDFKIVPVQQEARQMVLRSLGLGGRQKMPDHIGFVIDIGFSYDEIRRINTYQSYQFKYMRLAYPLVEEHITTEESIRFLEENGFPMRRSRCYLCPFHCSSEREIGMDWEEIIETEPFSFLKACYFDNKLREVQSSGKKIMRGIPYLHYSRRPLTEVFPEYVELQKQYRQEFDVWLNEWMEFILAKYVLGASTQYQITA</sequence>
<proteinExistence type="predicted"/>
<protein>
    <recommendedName>
        <fullName evidence="3">3'-phosphoadenosine 5'-phosphosulfate sulfotransferase (PAPS reductase)/FAD synthetase</fullName>
    </recommendedName>
</protein>
<comment type="caution">
    <text evidence="1">The sequence shown here is derived from an EMBL/GenBank/DDBJ whole genome shotgun (WGS) entry which is preliminary data.</text>
</comment>
<organism evidence="1 2">
    <name type="scientific">Paenibacillus provencensis</name>
    <dbReference type="NCBI Taxonomy" id="441151"/>
    <lineage>
        <taxon>Bacteria</taxon>
        <taxon>Bacillati</taxon>
        <taxon>Bacillota</taxon>
        <taxon>Bacilli</taxon>
        <taxon>Bacillales</taxon>
        <taxon>Paenibacillaceae</taxon>
        <taxon>Paenibacillus</taxon>
    </lineage>
</organism>